<evidence type="ECO:0000313" key="1">
    <source>
        <dbReference type="Proteomes" id="UP000887580"/>
    </source>
</evidence>
<reference evidence="2" key="1">
    <citation type="submission" date="2022-11" db="UniProtKB">
        <authorList>
            <consortium name="WormBaseParasite"/>
        </authorList>
    </citation>
    <scope>IDENTIFICATION</scope>
</reference>
<sequence>KKNEYCYDQGGTYRYYDLTIALPLLQFAEKYDMKDLKKDVETHLIKESLSPENVVEILNASIISNSPILRRCCSDALLIFMRQGIHVEKRNVLDEEFSKELLDKAYSGECLFDEKICEE</sequence>
<evidence type="ECO:0000313" key="2">
    <source>
        <dbReference type="WBParaSite" id="PS1159_v2.g11638.t1"/>
    </source>
</evidence>
<name>A0AC35EXH9_9BILA</name>
<accession>A0AC35EXH9</accession>
<proteinExistence type="predicted"/>
<organism evidence="1 2">
    <name type="scientific">Panagrolaimus sp. PS1159</name>
    <dbReference type="NCBI Taxonomy" id="55785"/>
    <lineage>
        <taxon>Eukaryota</taxon>
        <taxon>Metazoa</taxon>
        <taxon>Ecdysozoa</taxon>
        <taxon>Nematoda</taxon>
        <taxon>Chromadorea</taxon>
        <taxon>Rhabditida</taxon>
        <taxon>Tylenchina</taxon>
        <taxon>Panagrolaimomorpha</taxon>
        <taxon>Panagrolaimoidea</taxon>
        <taxon>Panagrolaimidae</taxon>
        <taxon>Panagrolaimus</taxon>
    </lineage>
</organism>
<protein>
    <submittedName>
        <fullName evidence="2">Uncharacterized protein</fullName>
    </submittedName>
</protein>
<dbReference type="WBParaSite" id="PS1159_v2.g11638.t1">
    <property type="protein sequence ID" value="PS1159_v2.g11638.t1"/>
    <property type="gene ID" value="PS1159_v2.g11638"/>
</dbReference>
<dbReference type="Proteomes" id="UP000887580">
    <property type="component" value="Unplaced"/>
</dbReference>